<organism evidence="2 3">
    <name type="scientific">Suillus fuscotomentosus</name>
    <dbReference type="NCBI Taxonomy" id="1912939"/>
    <lineage>
        <taxon>Eukaryota</taxon>
        <taxon>Fungi</taxon>
        <taxon>Dikarya</taxon>
        <taxon>Basidiomycota</taxon>
        <taxon>Agaricomycotina</taxon>
        <taxon>Agaricomycetes</taxon>
        <taxon>Agaricomycetidae</taxon>
        <taxon>Boletales</taxon>
        <taxon>Suillineae</taxon>
        <taxon>Suillaceae</taxon>
        <taxon>Suillus</taxon>
    </lineage>
</organism>
<evidence type="ECO:0000313" key="3">
    <source>
        <dbReference type="Proteomes" id="UP001195769"/>
    </source>
</evidence>
<feature type="compositionally biased region" description="Polar residues" evidence="1">
    <location>
        <begin position="92"/>
        <end position="102"/>
    </location>
</feature>
<feature type="region of interest" description="Disordered" evidence="1">
    <location>
        <begin position="1"/>
        <end position="354"/>
    </location>
</feature>
<protein>
    <submittedName>
        <fullName evidence="2">Uncharacterized protein</fullName>
    </submittedName>
</protein>
<feature type="compositionally biased region" description="Polar residues" evidence="1">
    <location>
        <begin position="783"/>
        <end position="804"/>
    </location>
</feature>
<sequence length="995" mass="108900">MPLVTHSGCWTKAPPPPDYVRTYASKDQKAAESDADDNQASTHTTRKQTRSRAGPRSVMNTQNQDRPHPRPKACPLPRKKCSDVNKGPEVQLSDTTNGSTNGADGDVPSAGLEEDGTSNAANEDSATNHREQTALLSNGECGGATATNKGERSDGECGGAAATDEGERSDGECGGVAATNEGERDTGLSDGECGGTTKTNERETNEGERDAGLSDSECGGTTMMNEWERDAVPSDGECDGIAATNKQEKTAVASMTIHPCRSGAHKSYAPGHESDPTESSDSDSDWAELKEKRKKEERTNDPARPFRLSANDKQKGRAVADNHGDNADADPEGCDEDQMSEDGDGATHKAGRLSKEGVLKTEEFGKRVMAEATAIGKEFGKHRRVILIEAGLATKATCKESAWNQHQAWFPTVLPPSKEPNLASWKVKQNAHYHAHPYKDPNHASLWKKIQHHWDSVVASPEDLSSRESSSLMTAVHEVFAKSASYWYHTHGIHIAGITIYPGDEESSRQASGFFHLIDELTTILKYKDLEAAQAEGKSLSFLPLPVAVPNAPLLRNGKSARDRNRMVAPLIISEAFADAGHPSKTSNNRWMRMLDILYSTQLCIHDWPAGVPPPGPDFDLKSLSASQLHTLVGPYLRKHLGDMYEAELGQDEDEDNAEKATMTKRKGKLKKSNENRRTRGAVVQEPDVILSIKGWTPRAYSGQLSDFAGYSHEVYSIPLVIDTDGVILRRLEESEKFIKDLPPHVTEHLNTGTSCSIGALRSHQEASRLYPAALRSDYRAPHSNSGASCSQHGASRSQHGASRSQHRASRSIPPVPIHTDHDELLDHSIHSDEFDDDLPPSSPPLSSPHAIPQGSNVAAGRYQYNCIRKDICCLMASETRKWTRDDYESAREADDIETGMVAARYRSRTHDRESMGMRSTKGHNHPKPYVRASSKARMGPAPNQNTTHLPSRSAVVPYSEGSPSSRQYVSRLQPAHVLDHRLLPLVDEDEFEYN</sequence>
<keyword evidence="3" id="KW-1185">Reference proteome</keyword>
<feature type="compositionally biased region" description="Basic and acidic residues" evidence="1">
    <location>
        <begin position="287"/>
        <end position="301"/>
    </location>
</feature>
<reference evidence="2" key="1">
    <citation type="journal article" date="2020" name="New Phytol.">
        <title>Comparative genomics reveals dynamic genome evolution in host specialist ectomycorrhizal fungi.</title>
        <authorList>
            <person name="Lofgren L.A."/>
            <person name="Nguyen N.H."/>
            <person name="Vilgalys R."/>
            <person name="Ruytinx J."/>
            <person name="Liao H.L."/>
            <person name="Branco S."/>
            <person name="Kuo A."/>
            <person name="LaButti K."/>
            <person name="Lipzen A."/>
            <person name="Andreopoulos W."/>
            <person name="Pangilinan J."/>
            <person name="Riley R."/>
            <person name="Hundley H."/>
            <person name="Na H."/>
            <person name="Barry K."/>
            <person name="Grigoriev I.V."/>
            <person name="Stajich J.E."/>
            <person name="Kennedy P.G."/>
        </authorList>
    </citation>
    <scope>NUCLEOTIDE SEQUENCE</scope>
    <source>
        <strain evidence="2">FC203</strain>
    </source>
</reference>
<gene>
    <name evidence="2" type="ORF">F5891DRAFT_987770</name>
</gene>
<name>A0AAD4HCK1_9AGAM</name>
<feature type="compositionally biased region" description="Basic and acidic residues" evidence="1">
    <location>
        <begin position="199"/>
        <end position="212"/>
    </location>
</feature>
<accession>A0AAD4HCK1</accession>
<evidence type="ECO:0000256" key="1">
    <source>
        <dbReference type="SAM" id="MobiDB-lite"/>
    </source>
</evidence>
<feature type="compositionally biased region" description="Basic and acidic residues" evidence="1">
    <location>
        <begin position="819"/>
        <end position="833"/>
    </location>
</feature>
<feature type="compositionally biased region" description="Basic and acidic residues" evidence="1">
    <location>
        <begin position="310"/>
        <end position="326"/>
    </location>
</feature>
<dbReference type="GeneID" id="64672245"/>
<dbReference type="RefSeq" id="XP_041217173.1">
    <property type="nucleotide sequence ID" value="XM_041377947.1"/>
</dbReference>
<feature type="compositionally biased region" description="Acidic residues" evidence="1">
    <location>
        <begin position="327"/>
        <end position="344"/>
    </location>
</feature>
<evidence type="ECO:0000313" key="2">
    <source>
        <dbReference type="EMBL" id="KAG1888478.1"/>
    </source>
</evidence>
<dbReference type="Proteomes" id="UP001195769">
    <property type="component" value="Unassembled WGS sequence"/>
</dbReference>
<feature type="compositionally biased region" description="Acidic residues" evidence="1">
    <location>
        <begin position="276"/>
        <end position="286"/>
    </location>
</feature>
<dbReference type="AlphaFoldDB" id="A0AAD4HCK1"/>
<feature type="region of interest" description="Disordered" evidence="1">
    <location>
        <begin position="651"/>
        <end position="681"/>
    </location>
</feature>
<feature type="region of interest" description="Disordered" evidence="1">
    <location>
        <begin position="906"/>
        <end position="968"/>
    </location>
</feature>
<comment type="caution">
    <text evidence="2">The sequence shown here is derived from an EMBL/GenBank/DDBJ whole genome shotgun (WGS) entry which is preliminary data.</text>
</comment>
<feature type="region of interest" description="Disordered" evidence="1">
    <location>
        <begin position="779"/>
        <end position="856"/>
    </location>
</feature>
<dbReference type="EMBL" id="JABBWK010000178">
    <property type="protein sequence ID" value="KAG1888478.1"/>
    <property type="molecule type" value="Genomic_DNA"/>
</dbReference>
<proteinExistence type="predicted"/>